<reference evidence="1" key="1">
    <citation type="journal article" date="2014" name="Front. Microbiol.">
        <title>High frequency of phylogenetically diverse reductive dehalogenase-homologous genes in deep subseafloor sedimentary metagenomes.</title>
        <authorList>
            <person name="Kawai M."/>
            <person name="Futagami T."/>
            <person name="Toyoda A."/>
            <person name="Takaki Y."/>
            <person name="Nishi S."/>
            <person name="Hori S."/>
            <person name="Arai W."/>
            <person name="Tsubouchi T."/>
            <person name="Morono Y."/>
            <person name="Uchiyama I."/>
            <person name="Ito T."/>
            <person name="Fujiyama A."/>
            <person name="Inagaki F."/>
            <person name="Takami H."/>
        </authorList>
    </citation>
    <scope>NUCLEOTIDE SEQUENCE</scope>
    <source>
        <strain evidence="1">Expedition CK06-06</strain>
    </source>
</reference>
<name>X1TE16_9ZZZZ</name>
<proteinExistence type="predicted"/>
<accession>X1TE16</accession>
<protein>
    <submittedName>
        <fullName evidence="1">Uncharacterized protein</fullName>
    </submittedName>
</protein>
<dbReference type="EMBL" id="BARW01034121">
    <property type="protein sequence ID" value="GAJ03538.1"/>
    <property type="molecule type" value="Genomic_DNA"/>
</dbReference>
<feature type="non-terminal residue" evidence="1">
    <location>
        <position position="1"/>
    </location>
</feature>
<gene>
    <name evidence="1" type="ORF">S12H4_53563</name>
</gene>
<evidence type="ECO:0000313" key="1">
    <source>
        <dbReference type="EMBL" id="GAJ03538.1"/>
    </source>
</evidence>
<comment type="caution">
    <text evidence="1">The sequence shown here is derived from an EMBL/GenBank/DDBJ whole genome shotgun (WGS) entry which is preliminary data.</text>
</comment>
<dbReference type="AlphaFoldDB" id="X1TE16"/>
<organism evidence="1">
    <name type="scientific">marine sediment metagenome</name>
    <dbReference type="NCBI Taxonomy" id="412755"/>
    <lineage>
        <taxon>unclassified sequences</taxon>
        <taxon>metagenomes</taxon>
        <taxon>ecological metagenomes</taxon>
    </lineage>
</organism>
<sequence length="32" mass="3909">REATKQVYEDIYNEHADWEQVILEIQKLANDF</sequence>